<sequence length="411" mass="46760">MSDRLRAITAKLAEDPQRISGRVHSELLDMEGYRDLSAEARESVDEFLVCSVELWCEALLSGAGLSAEAREVFAGYGRRRAHQGVPLQSLMRAFSIGIREIWQGYLELAGDSEELGRELLFEVSRYMFCYFDEVAEETVQAYLDEQIRKVRWREYLGQRLYYILLHTPEDETGFREVLVALGLDPSMPRVALALDVSIDAEKLRSREEEIERLLLQVSRAFRVATADLVRTWYRERLIVWLPCAHGEAISQADQRLARGVAALLASQAEIYQAGLGIMNHGARGWARSMEEALKALDFFSGERAERAVRRYSNILVEDGIRGSENALRYLVSLLEQLGNEPDLLLTLETYLNLGRRRGHTAKRLGIHPNTLDYRLGRVEELLGARLADADWVNRLDIALRLRRYSSGRSGV</sequence>
<dbReference type="EMBL" id="DQ437742">
    <property type="protein sequence ID" value="ABD94677.1"/>
    <property type="molecule type" value="Genomic_DNA"/>
</dbReference>
<evidence type="ECO:0000256" key="1">
    <source>
        <dbReference type="ARBA" id="ARBA00006754"/>
    </source>
</evidence>
<evidence type="ECO:0000259" key="3">
    <source>
        <dbReference type="Pfam" id="PF14361"/>
    </source>
</evidence>
<dbReference type="AlphaFoldDB" id="Q1W4Z3"/>
<dbReference type="InterPro" id="IPR051448">
    <property type="entry name" value="CdaR-like_regulators"/>
</dbReference>
<feature type="domain" description="PucR C-terminal helix-turn-helix" evidence="2">
    <location>
        <begin position="343"/>
        <end position="401"/>
    </location>
</feature>
<organism evidence="5">
    <name type="scientific">Pseudomonas aeruginosa</name>
    <dbReference type="NCBI Taxonomy" id="287"/>
    <lineage>
        <taxon>Bacteria</taxon>
        <taxon>Pseudomonadati</taxon>
        <taxon>Pseudomonadota</taxon>
        <taxon>Gammaproteobacteria</taxon>
        <taxon>Pseudomonadales</taxon>
        <taxon>Pseudomonadaceae</taxon>
        <taxon>Pseudomonas</taxon>
    </lineage>
</organism>
<reference evidence="5" key="1">
    <citation type="journal article" date="2006" name="J. Bacteriol.">
        <title>Acquisition and evolution of the exoU locus in Pseudomonas aeruginosa.</title>
        <authorList>
            <person name="Kulasekara B.R."/>
            <person name="Kulasekara H.D."/>
            <person name="Wolfgang M.C."/>
            <person name="Stevens L."/>
            <person name="Frank D.W."/>
            <person name="Lory S."/>
        </authorList>
    </citation>
    <scope>NUCLEOTIDE SEQUENCE</scope>
    <source>
        <strain evidence="5">6077</strain>
    </source>
</reference>
<evidence type="ECO:0008006" key="6">
    <source>
        <dbReference type="Google" id="ProtNLM"/>
    </source>
</evidence>
<evidence type="ECO:0000313" key="5">
    <source>
        <dbReference type="EMBL" id="ABD94677.1"/>
    </source>
</evidence>
<dbReference type="InterPro" id="IPR041522">
    <property type="entry name" value="CdaR_GGDEF"/>
</dbReference>
<dbReference type="InterPro" id="IPR042070">
    <property type="entry name" value="PucR_C-HTH_sf"/>
</dbReference>
<protein>
    <recommendedName>
        <fullName evidence="6">PucR family transcriptional regulator</fullName>
    </recommendedName>
</protein>
<evidence type="ECO:0000259" key="4">
    <source>
        <dbReference type="Pfam" id="PF17853"/>
    </source>
</evidence>
<comment type="similarity">
    <text evidence="1">Belongs to the CdaR family.</text>
</comment>
<dbReference type="PANTHER" id="PTHR33744">
    <property type="entry name" value="CARBOHYDRATE DIACID REGULATOR"/>
    <property type="match status" value="1"/>
</dbReference>
<dbReference type="Gene3D" id="1.10.10.2840">
    <property type="entry name" value="PucR C-terminal helix-turn-helix domain"/>
    <property type="match status" value="1"/>
</dbReference>
<gene>
    <name evidence="5" type="ORF">EXA70</name>
</gene>
<feature type="domain" description="CdaR GGDEF-like" evidence="4">
    <location>
        <begin position="170"/>
        <end position="297"/>
    </location>
</feature>
<name>Q1W4Z3_PSEAI</name>
<dbReference type="InterPro" id="IPR025751">
    <property type="entry name" value="RsbRD_N_dom"/>
</dbReference>
<proteinExistence type="inferred from homology"/>
<dbReference type="Pfam" id="PF17853">
    <property type="entry name" value="GGDEF_2"/>
    <property type="match status" value="1"/>
</dbReference>
<evidence type="ECO:0000259" key="2">
    <source>
        <dbReference type="Pfam" id="PF13556"/>
    </source>
</evidence>
<dbReference type="Pfam" id="PF13556">
    <property type="entry name" value="HTH_30"/>
    <property type="match status" value="1"/>
</dbReference>
<dbReference type="InterPro" id="IPR025736">
    <property type="entry name" value="PucR_C-HTH_dom"/>
</dbReference>
<dbReference type="Pfam" id="PF14361">
    <property type="entry name" value="RsbRD_N"/>
    <property type="match status" value="1"/>
</dbReference>
<feature type="domain" description="RsbT co-antagonist protein RsbRD N-terminal" evidence="3">
    <location>
        <begin position="29"/>
        <end position="153"/>
    </location>
</feature>
<accession>Q1W4Z3</accession>